<keyword evidence="3" id="KW-1185">Reference proteome</keyword>
<comment type="caution">
    <text evidence="2">The sequence shown here is derived from an EMBL/GenBank/DDBJ whole genome shotgun (WGS) entry which is preliminary data.</text>
</comment>
<dbReference type="SUPFAM" id="SSF52200">
    <property type="entry name" value="Toll/Interleukin receptor TIR domain"/>
    <property type="match status" value="1"/>
</dbReference>
<reference evidence="2 3" key="2">
    <citation type="submission" date="2020-11" db="EMBL/GenBank/DDBJ databases">
        <title>Description of novel Gluconobacter species.</title>
        <authorList>
            <person name="Cleenwerck I."/>
            <person name="Cnockaert M."/>
            <person name="Borremans W."/>
            <person name="Wieme A.D."/>
            <person name="De Vuyst L."/>
            <person name="Vandamme P."/>
        </authorList>
    </citation>
    <scope>NUCLEOTIDE SEQUENCE [LARGE SCALE GENOMIC DNA]</scope>
    <source>
        <strain evidence="2 3">LMG 1745</strain>
    </source>
</reference>
<name>A0ABR9YYY7_9PROT</name>
<reference evidence="3" key="1">
    <citation type="submission" date="2020-04" db="EMBL/GenBank/DDBJ databases">
        <title>Description of novel Gluconacetobacter.</title>
        <authorList>
            <person name="Sombolestani A."/>
        </authorList>
    </citation>
    <scope>NUCLEOTIDE SEQUENCE [LARGE SCALE GENOMIC DNA]</scope>
    <source>
        <strain evidence="3">LMG 1745</strain>
    </source>
</reference>
<dbReference type="RefSeq" id="WP_194263495.1">
    <property type="nucleotide sequence ID" value="NZ_JABCQH010000026.1"/>
</dbReference>
<organism evidence="2 3">
    <name type="scientific">Gluconobacter cadivus</name>
    <dbReference type="NCBI Taxonomy" id="2728101"/>
    <lineage>
        <taxon>Bacteria</taxon>
        <taxon>Pseudomonadati</taxon>
        <taxon>Pseudomonadota</taxon>
        <taxon>Alphaproteobacteria</taxon>
        <taxon>Acetobacterales</taxon>
        <taxon>Acetobacteraceae</taxon>
        <taxon>Gluconobacter</taxon>
    </lineage>
</organism>
<dbReference type="Pfam" id="PF13676">
    <property type="entry name" value="TIR_2"/>
    <property type="match status" value="1"/>
</dbReference>
<gene>
    <name evidence="2" type="ORF">HKD19_14645</name>
</gene>
<evidence type="ECO:0000313" key="3">
    <source>
        <dbReference type="Proteomes" id="UP000662701"/>
    </source>
</evidence>
<proteinExistence type="predicted"/>
<feature type="domain" description="TIR" evidence="1">
    <location>
        <begin position="2"/>
        <end position="144"/>
    </location>
</feature>
<evidence type="ECO:0000259" key="1">
    <source>
        <dbReference type="PROSITE" id="PS50104"/>
    </source>
</evidence>
<dbReference type="Gene3D" id="3.40.50.10140">
    <property type="entry name" value="Toll/interleukin-1 receptor homology (TIR) domain"/>
    <property type="match status" value="1"/>
</dbReference>
<dbReference type="InterPro" id="IPR000157">
    <property type="entry name" value="TIR_dom"/>
</dbReference>
<dbReference type="Proteomes" id="UP000662701">
    <property type="component" value="Unassembled WGS sequence"/>
</dbReference>
<sequence>MTIKKIFLSHIHEEKEMALLIKKHVEESFAGFVDVFVSSDTESIMAGSNFLKVMEKGLIDCVAALYLISPKSVSRSWINFELGAVWTRNLLSQKDSGPEIPTIPICHSGITPSQLPQPINNLDAINAVDVNGWTKVFRSLQIAAGSRGILKNDLSKLVSEINEIQNSYTMNRDIIRALEIIGCINPNYTKQQLANSLDKEVKPKLNGVKLICLGEKNVRNELEVELLELSKSSLKDTIILEKFAVSQFFSPQGAISGTDYKVSFSVPHLFSALGI</sequence>
<dbReference type="PROSITE" id="PS50104">
    <property type="entry name" value="TIR"/>
    <property type="match status" value="1"/>
</dbReference>
<keyword evidence="2" id="KW-0675">Receptor</keyword>
<accession>A0ABR9YYY7</accession>
<dbReference type="EMBL" id="JABCQH010000026">
    <property type="protein sequence ID" value="MBF0889767.1"/>
    <property type="molecule type" value="Genomic_DNA"/>
</dbReference>
<protein>
    <submittedName>
        <fullName evidence="2">Toll/interleukin-1 receptor domain-containing protein</fullName>
    </submittedName>
</protein>
<evidence type="ECO:0000313" key="2">
    <source>
        <dbReference type="EMBL" id="MBF0889767.1"/>
    </source>
</evidence>
<dbReference type="InterPro" id="IPR035897">
    <property type="entry name" value="Toll_tir_struct_dom_sf"/>
</dbReference>